<evidence type="ECO:0000313" key="3">
    <source>
        <dbReference type="EMBL" id="TMP78114.1"/>
    </source>
</evidence>
<evidence type="ECO:0000313" key="5">
    <source>
        <dbReference type="Proteomes" id="UP000307362"/>
    </source>
</evidence>
<gene>
    <name evidence="2" type="ORF">C1E23_11585</name>
    <name evidence="3" type="ORF">CWB73_17895</name>
</gene>
<evidence type="ECO:0000313" key="4">
    <source>
        <dbReference type="Proteomes" id="UP000291338"/>
    </source>
</evidence>
<comment type="caution">
    <text evidence="2">The sequence shown here is derived from an EMBL/GenBank/DDBJ whole genome shotgun (WGS) entry which is preliminary data.</text>
</comment>
<keyword evidence="1" id="KW-1133">Transmembrane helix</keyword>
<reference evidence="5" key="3">
    <citation type="submission" date="2019-06" db="EMBL/GenBank/DDBJ databases">
        <title>Co-occurence of chitin degradation, pigmentation and bioactivity in marine Pseudoalteromonas.</title>
        <authorList>
            <person name="Sonnenschein E.C."/>
            <person name="Bech P.K."/>
        </authorList>
    </citation>
    <scope>NUCLEOTIDE SEQUENCE [LARGE SCALE GENOMIC DNA]</scope>
    <source>
        <strain evidence="5">S1189</strain>
    </source>
</reference>
<name>A0A4Q7IMM8_9GAMM</name>
<keyword evidence="1" id="KW-0812">Transmembrane</keyword>
<dbReference type="Proteomes" id="UP000291338">
    <property type="component" value="Unassembled WGS sequence"/>
</dbReference>
<reference evidence="3 5" key="1">
    <citation type="submission" date="2017-12" db="EMBL/GenBank/DDBJ databases">
        <authorList>
            <person name="Paulsen S."/>
            <person name="Gram L.K."/>
        </authorList>
    </citation>
    <scope>NUCLEOTIDE SEQUENCE [LARGE SCALE GENOMIC DNA]</scope>
    <source>
        <strain evidence="3 5">S1189</strain>
    </source>
</reference>
<organism evidence="2 4">
    <name type="scientific">Pseudoalteromonas phenolica</name>
    <dbReference type="NCBI Taxonomy" id="161398"/>
    <lineage>
        <taxon>Bacteria</taxon>
        <taxon>Pseudomonadati</taxon>
        <taxon>Pseudomonadota</taxon>
        <taxon>Gammaproteobacteria</taxon>
        <taxon>Alteromonadales</taxon>
        <taxon>Pseudoalteromonadaceae</taxon>
        <taxon>Pseudoalteromonas</taxon>
    </lineage>
</organism>
<dbReference type="Proteomes" id="UP000307362">
    <property type="component" value="Unassembled WGS sequence"/>
</dbReference>
<evidence type="ECO:0000256" key="1">
    <source>
        <dbReference type="SAM" id="Phobius"/>
    </source>
</evidence>
<dbReference type="EMBL" id="PNCM01000045">
    <property type="protein sequence ID" value="TMP78114.1"/>
    <property type="molecule type" value="Genomic_DNA"/>
</dbReference>
<reference evidence="2 4" key="2">
    <citation type="submission" date="2018-01" db="EMBL/GenBank/DDBJ databases">
        <title>Co-occurrence of chitin degradation, pigmentation and bioactivity in marine Pseudoalteromonas.</title>
        <authorList>
            <person name="Paulsen S."/>
            <person name="Gram L."/>
            <person name="Machado H."/>
        </authorList>
    </citation>
    <scope>NUCLEOTIDE SEQUENCE [LARGE SCALE GENOMIC DNA]</scope>
    <source>
        <strain evidence="2 4">S3898</strain>
    </source>
</reference>
<evidence type="ECO:0000313" key="2">
    <source>
        <dbReference type="EMBL" id="RZQ52992.1"/>
    </source>
</evidence>
<keyword evidence="1" id="KW-0472">Membrane</keyword>
<sequence>MTIYLIYLLIMFALFGTAASYFARFIYLFWIKKEMDQTLIFKAGGCALLIMLLSAIGALSF</sequence>
<proteinExistence type="predicted"/>
<protein>
    <submittedName>
        <fullName evidence="2">Uncharacterized protein</fullName>
    </submittedName>
</protein>
<dbReference type="OrthoDB" id="6315748at2"/>
<feature type="transmembrane region" description="Helical" evidence="1">
    <location>
        <begin position="39"/>
        <end position="59"/>
    </location>
</feature>
<accession>A0A4Q7IMM8</accession>
<dbReference type="EMBL" id="PPSX01000038">
    <property type="protein sequence ID" value="RZQ52992.1"/>
    <property type="molecule type" value="Genomic_DNA"/>
</dbReference>
<reference evidence="3" key="4">
    <citation type="submission" date="2019-09" db="EMBL/GenBank/DDBJ databases">
        <title>Co-occurence of chitin degradation, pigmentation and bioactivity in marine Pseudoalteromonas.</title>
        <authorList>
            <person name="Sonnenschein E.C."/>
            <person name="Bech P.K."/>
        </authorList>
    </citation>
    <scope>NUCLEOTIDE SEQUENCE</scope>
    <source>
        <strain evidence="3">S1189</strain>
    </source>
</reference>
<dbReference type="AlphaFoldDB" id="A0A4Q7IMM8"/>
<feature type="transmembrane region" description="Helical" evidence="1">
    <location>
        <begin position="6"/>
        <end position="27"/>
    </location>
</feature>